<feature type="compositionally biased region" description="Polar residues" evidence="4">
    <location>
        <begin position="863"/>
        <end position="872"/>
    </location>
</feature>
<proteinExistence type="inferred from homology"/>
<reference evidence="5 6" key="1">
    <citation type="journal article" date="2018" name="G3 (Bethesda)">
        <title>A High-Quality Reference Genome for the Invasive Mosquitofish Gambusia affinis Using a Chicago Library.</title>
        <authorList>
            <person name="Hoffberg S.L."/>
            <person name="Troendle N.J."/>
            <person name="Glenn T.C."/>
            <person name="Mahmud O."/>
            <person name="Louha S."/>
            <person name="Chalopin D."/>
            <person name="Bennetzen J.L."/>
            <person name="Mauricio R."/>
        </authorList>
    </citation>
    <scope>NUCLEOTIDE SEQUENCE [LARGE SCALE GENOMIC DNA]</scope>
    <source>
        <strain evidence="5">NE01/NJP1002.9</strain>
        <tissue evidence="5">Muscle</tissue>
    </source>
</reference>
<dbReference type="GO" id="GO:0000978">
    <property type="term" value="F:RNA polymerase II cis-regulatory region sequence-specific DNA binding"/>
    <property type="evidence" value="ECO:0007669"/>
    <property type="project" value="TreeGrafter"/>
</dbReference>
<evidence type="ECO:0000256" key="4">
    <source>
        <dbReference type="SAM" id="MobiDB-lite"/>
    </source>
</evidence>
<feature type="compositionally biased region" description="Basic residues" evidence="4">
    <location>
        <begin position="540"/>
        <end position="549"/>
    </location>
</feature>
<dbReference type="PANTHER" id="PTHR19212">
    <property type="entry name" value="LEUCINE RICH REPEAT IN FLII INTERACTING PROTEIN"/>
    <property type="match status" value="1"/>
</dbReference>
<comment type="similarity">
    <text evidence="1">Belongs to the LRRFIP family.</text>
</comment>
<accession>A0A315WCR6</accession>
<feature type="region of interest" description="Disordered" evidence="4">
    <location>
        <begin position="140"/>
        <end position="187"/>
    </location>
</feature>
<feature type="region of interest" description="Disordered" evidence="4">
    <location>
        <begin position="1065"/>
        <end position="1087"/>
    </location>
</feature>
<feature type="compositionally biased region" description="Basic and acidic residues" evidence="4">
    <location>
        <begin position="693"/>
        <end position="706"/>
    </location>
</feature>
<feature type="compositionally biased region" description="Polar residues" evidence="4">
    <location>
        <begin position="491"/>
        <end position="505"/>
    </location>
</feature>
<dbReference type="EMBL" id="NHOQ01000017">
    <property type="protein sequence ID" value="PWA33822.1"/>
    <property type="molecule type" value="Genomic_DNA"/>
</dbReference>
<comment type="caution">
    <text evidence="5">The sequence shown here is derived from an EMBL/GenBank/DDBJ whole genome shotgun (WGS) entry which is preliminary data.</text>
</comment>
<dbReference type="Gene3D" id="1.20.5.4090">
    <property type="match status" value="1"/>
</dbReference>
<dbReference type="GO" id="GO:0000981">
    <property type="term" value="F:DNA-binding transcription factor activity, RNA polymerase II-specific"/>
    <property type="evidence" value="ECO:0007669"/>
    <property type="project" value="TreeGrafter"/>
</dbReference>
<feature type="compositionally biased region" description="Basic and acidic residues" evidence="4">
    <location>
        <begin position="478"/>
        <end position="487"/>
    </location>
</feature>
<evidence type="ECO:0000256" key="1">
    <source>
        <dbReference type="ARBA" id="ARBA00008275"/>
    </source>
</evidence>
<dbReference type="InterPro" id="IPR019139">
    <property type="entry name" value="LRRFIP1/2"/>
</dbReference>
<feature type="region of interest" description="Disordered" evidence="4">
    <location>
        <begin position="631"/>
        <end position="745"/>
    </location>
</feature>
<feature type="non-terminal residue" evidence="5">
    <location>
        <position position="1192"/>
    </location>
</feature>
<feature type="non-terminal residue" evidence="5">
    <location>
        <position position="1"/>
    </location>
</feature>
<feature type="region of interest" description="Disordered" evidence="4">
    <location>
        <begin position="835"/>
        <end position="907"/>
    </location>
</feature>
<dbReference type="PANTHER" id="PTHR19212:SF5">
    <property type="entry name" value="LEUCINE-RICH REPEAT FLIGHTLESS-INTERACTING PROTEIN 1"/>
    <property type="match status" value="1"/>
</dbReference>
<feature type="compositionally biased region" description="Basic and acidic residues" evidence="4">
    <location>
        <begin position="873"/>
        <end position="896"/>
    </location>
</feature>
<evidence type="ECO:0000256" key="3">
    <source>
        <dbReference type="SAM" id="Coils"/>
    </source>
</evidence>
<evidence type="ECO:0000256" key="2">
    <source>
        <dbReference type="ARBA" id="ARBA00023054"/>
    </source>
</evidence>
<feature type="coiled-coil region" evidence="3">
    <location>
        <begin position="68"/>
        <end position="102"/>
    </location>
</feature>
<dbReference type="Pfam" id="PF09738">
    <property type="entry name" value="LRRFIP"/>
    <property type="match status" value="3"/>
</dbReference>
<evidence type="ECO:0000313" key="5">
    <source>
        <dbReference type="EMBL" id="PWA33822.1"/>
    </source>
</evidence>
<feature type="coiled-coil region" evidence="3">
    <location>
        <begin position="1094"/>
        <end position="1191"/>
    </location>
</feature>
<organism evidence="5 6">
    <name type="scientific">Gambusia affinis</name>
    <name type="common">Western mosquitofish</name>
    <name type="synonym">Heterandria affinis</name>
    <dbReference type="NCBI Taxonomy" id="33528"/>
    <lineage>
        <taxon>Eukaryota</taxon>
        <taxon>Metazoa</taxon>
        <taxon>Chordata</taxon>
        <taxon>Craniata</taxon>
        <taxon>Vertebrata</taxon>
        <taxon>Euteleostomi</taxon>
        <taxon>Actinopterygii</taxon>
        <taxon>Neopterygii</taxon>
        <taxon>Teleostei</taxon>
        <taxon>Neoteleostei</taxon>
        <taxon>Acanthomorphata</taxon>
        <taxon>Ovalentaria</taxon>
        <taxon>Atherinomorphae</taxon>
        <taxon>Cyprinodontiformes</taxon>
        <taxon>Poeciliidae</taxon>
        <taxon>Poeciliinae</taxon>
        <taxon>Gambusia</taxon>
    </lineage>
</organism>
<feature type="coiled-coil region" evidence="3">
    <location>
        <begin position="381"/>
        <end position="415"/>
    </location>
</feature>
<feature type="region of interest" description="Disordered" evidence="4">
    <location>
        <begin position="453"/>
        <end position="585"/>
    </location>
</feature>
<feature type="compositionally biased region" description="Basic and acidic residues" evidence="4">
    <location>
        <begin position="563"/>
        <end position="578"/>
    </location>
</feature>
<feature type="region of interest" description="Disordered" evidence="4">
    <location>
        <begin position="1"/>
        <end position="65"/>
    </location>
</feature>
<dbReference type="AlphaFoldDB" id="A0A315WCR6"/>
<sequence length="1192" mass="133766">TALRDGSIRTRNRDKVTELTGLTLEQGRSAAAAPPEPHVPNLRRARLQVEPSGTMGTQGPGRKRIPNRDKLAAEEDALSQIAREAEARLAAKRAARAEAREIRMKELERQQKEKYYGLDNKWGHIEQWMEDSERYSRLSRRHTSISDDEERMSVGSRGSYRPSDYGGLLASSSRASSRASSARASPVVEERTDREFTDKVRSLTLGWSDKIEAVLRVSLSLALPQGSRTASTLSAATLASLGGASSRRGSCDTSFSVETEASIREMKDSLAEAEEKYRRAMVSNAQLHNDKTALMFQVENLMEELSDVEELLWEARRRWDDATKVRKMMMMMTMMMKVLLDLGLMSLQELERERQAHSVLKVQFNQTEETLRQTNELLTEVSDLRQKSSSYRQEISDLQEALQWKEKKIAALERHREISDIVRIERDRLTDEVVQLQDSLKLRLSAQQTHGVVISPDTTANGDADQTEKESPSLMAEDSPHSRRESMLGKASQQQPADGSKTTQNDPKDNKRSLPQNMISVSDQTRPSREKQRPTEKHPGRNRQTRSKAGKKDLTKKLPVRADGNEANKKQPSKEDPAQKVFRSRLVPPRSAKDIILGYRAMVLGLSAAVKLNSPSEEVVTQDVSLALQSESSSSETNFEQKHMSTSDLGSQSQDEDRNVENEISGFSEEDPSLKAAAESIKSKVEAAGGEEGSIRRTEASPETKVHFTSPPENQSTGEPLQRAAQVHKTCPESPKRTPPFPPEEMWTSMVMTVQDLLQGLEDKPGFVVEISRIFSEILMYLHHWISDLENTLRNRVGRESCLNDGGGHESVWPLRGTRLSTWLLTSLARETAEGPGCEEEHLAGCSSSPRVSSARERMEDPSGSSSRVCSTSHDHSTTNDEGEMRSRDVQLKADSETSPPDSPLKTISGDFVFVDLHFSESHKTSTDSRSDSQTHVLTSVKDSKELGGNRSSSAHSSVGQSSFVRRFMEVTAEEIKALAVPELALVGLQEGRRLDRSSVDSTEELLVGDMDSCEEADEEEEVLLLPPQQQNRSTIEEEVQLRMKKLFDDREGLRDQVRLLQSQLDQRNGVDGAQNPEQKPQENGIDPHLLDLQRDANRQISELKFKLVKSEQEVTTLEQNVLRLEGQVCRYKSASENAEKIEDELKVEKRRLQRELRSALDRIEELEVSNSHLSKRLEKLKANRNALLAQQ</sequence>
<protein>
    <submittedName>
        <fullName evidence="5">Uncharacterized protein</fullName>
    </submittedName>
</protein>
<gene>
    <name evidence="5" type="ORF">CCH79_00017239</name>
</gene>
<feature type="compositionally biased region" description="Low complexity" evidence="4">
    <location>
        <begin position="170"/>
        <end position="185"/>
    </location>
</feature>
<name>A0A315WCR6_GAMAF</name>
<evidence type="ECO:0000313" key="6">
    <source>
        <dbReference type="Proteomes" id="UP000250572"/>
    </source>
</evidence>
<keyword evidence="2 3" id="KW-0175">Coiled coil</keyword>
<feature type="compositionally biased region" description="Polar residues" evidence="4">
    <location>
        <begin position="513"/>
        <end position="525"/>
    </location>
</feature>
<feature type="coiled-coil region" evidence="3">
    <location>
        <begin position="256"/>
        <end position="318"/>
    </location>
</feature>
<dbReference type="Proteomes" id="UP000250572">
    <property type="component" value="Unassembled WGS sequence"/>
</dbReference>
<feature type="compositionally biased region" description="Basic and acidic residues" evidence="4">
    <location>
        <begin position="526"/>
        <end position="539"/>
    </location>
</feature>
<feature type="compositionally biased region" description="Basic and acidic residues" evidence="4">
    <location>
        <begin position="1"/>
        <end position="17"/>
    </location>
</feature>
<keyword evidence="6" id="KW-1185">Reference proteome</keyword>